<dbReference type="GO" id="GO:0016810">
    <property type="term" value="F:hydrolase activity, acting on carbon-nitrogen (but not peptide) bonds"/>
    <property type="evidence" value="ECO:0007669"/>
    <property type="project" value="InterPro"/>
</dbReference>
<comment type="caution">
    <text evidence="4">The sequence shown here is derived from an EMBL/GenBank/DDBJ whole genome shotgun (WGS) entry which is preliminary data.</text>
</comment>
<dbReference type="CDD" id="cd00761">
    <property type="entry name" value="Glyco_tranf_GTA_type"/>
    <property type="match status" value="1"/>
</dbReference>
<keyword evidence="5" id="KW-1185">Reference proteome</keyword>
<keyword evidence="2" id="KW-0378">Hydrolase</keyword>
<dbReference type="PANTHER" id="PTHR10587">
    <property type="entry name" value="GLYCOSYL TRANSFERASE-RELATED"/>
    <property type="match status" value="1"/>
</dbReference>
<dbReference type="GO" id="GO:0046872">
    <property type="term" value="F:metal ion binding"/>
    <property type="evidence" value="ECO:0007669"/>
    <property type="project" value="UniProtKB-KW"/>
</dbReference>
<dbReference type="EMBL" id="BMGR01000004">
    <property type="protein sequence ID" value="GGF97978.1"/>
    <property type="molecule type" value="Genomic_DNA"/>
</dbReference>
<gene>
    <name evidence="4" type="ORF">GCM10010916_14020</name>
</gene>
<reference evidence="4" key="1">
    <citation type="journal article" date="2014" name="Int. J. Syst. Evol. Microbiol.">
        <title>Complete genome sequence of Corynebacterium casei LMG S-19264T (=DSM 44701T), isolated from a smear-ripened cheese.</title>
        <authorList>
            <consortium name="US DOE Joint Genome Institute (JGI-PGF)"/>
            <person name="Walter F."/>
            <person name="Albersmeier A."/>
            <person name="Kalinowski J."/>
            <person name="Ruckert C."/>
        </authorList>
    </citation>
    <scope>NUCLEOTIDE SEQUENCE</scope>
    <source>
        <strain evidence="4">CGMCC 1.12987</strain>
    </source>
</reference>
<dbReference type="InterPro" id="IPR002509">
    <property type="entry name" value="NODB_dom"/>
</dbReference>
<dbReference type="Pfam" id="PF01522">
    <property type="entry name" value="Polysacc_deac_1"/>
    <property type="match status" value="1"/>
</dbReference>
<dbReference type="RefSeq" id="WP_188530353.1">
    <property type="nucleotide sequence ID" value="NZ_BMGR01000004.1"/>
</dbReference>
<dbReference type="Gene3D" id="3.90.550.10">
    <property type="entry name" value="Spore Coat Polysaccharide Biosynthesis Protein SpsA, Chain A"/>
    <property type="match status" value="1"/>
</dbReference>
<dbReference type="InterPro" id="IPR011330">
    <property type="entry name" value="Glyco_hydro/deAcase_b/a-brl"/>
</dbReference>
<evidence type="ECO:0000256" key="2">
    <source>
        <dbReference type="ARBA" id="ARBA00022801"/>
    </source>
</evidence>
<dbReference type="PROSITE" id="PS51677">
    <property type="entry name" value="NODB"/>
    <property type="match status" value="1"/>
</dbReference>
<name>A0A917CTL9_9BACL</name>
<dbReference type="InterPro" id="IPR001173">
    <property type="entry name" value="Glyco_trans_2-like"/>
</dbReference>
<dbReference type="SUPFAM" id="SSF88713">
    <property type="entry name" value="Glycoside hydrolase/deacetylase"/>
    <property type="match status" value="1"/>
</dbReference>
<dbReference type="GO" id="GO:0016020">
    <property type="term" value="C:membrane"/>
    <property type="evidence" value="ECO:0007669"/>
    <property type="project" value="TreeGrafter"/>
</dbReference>
<dbReference type="CDD" id="cd10917">
    <property type="entry name" value="CE4_NodB_like_6s_7s"/>
    <property type="match status" value="1"/>
</dbReference>
<dbReference type="InterPro" id="IPR029044">
    <property type="entry name" value="Nucleotide-diphossugar_trans"/>
</dbReference>
<protein>
    <recommendedName>
        <fullName evidence="3">NodB homology domain-containing protein</fullName>
    </recommendedName>
</protein>
<dbReference type="AlphaFoldDB" id="A0A917CTL9"/>
<evidence type="ECO:0000259" key="3">
    <source>
        <dbReference type="PROSITE" id="PS51677"/>
    </source>
</evidence>
<dbReference type="PANTHER" id="PTHR10587:SF133">
    <property type="entry name" value="CHITIN DEACETYLASE 1-RELATED"/>
    <property type="match status" value="1"/>
</dbReference>
<dbReference type="Gene3D" id="3.20.20.370">
    <property type="entry name" value="Glycoside hydrolase/deacetylase"/>
    <property type="match status" value="1"/>
</dbReference>
<accession>A0A917CTL9</accession>
<proteinExistence type="predicted"/>
<dbReference type="Pfam" id="PF00535">
    <property type="entry name" value="Glycos_transf_2"/>
    <property type="match status" value="1"/>
</dbReference>
<dbReference type="InterPro" id="IPR050248">
    <property type="entry name" value="Polysacc_deacetylase_ArnD"/>
</dbReference>
<evidence type="ECO:0000313" key="5">
    <source>
        <dbReference type="Proteomes" id="UP000644756"/>
    </source>
</evidence>
<organism evidence="4 5">
    <name type="scientific">Paenibacillus abyssi</name>
    <dbReference type="NCBI Taxonomy" id="1340531"/>
    <lineage>
        <taxon>Bacteria</taxon>
        <taxon>Bacillati</taxon>
        <taxon>Bacillota</taxon>
        <taxon>Bacilli</taxon>
        <taxon>Bacillales</taxon>
        <taxon>Paenibacillaceae</taxon>
        <taxon>Paenibacillus</taxon>
    </lineage>
</organism>
<evidence type="ECO:0000313" key="4">
    <source>
        <dbReference type="EMBL" id="GGF97978.1"/>
    </source>
</evidence>
<reference evidence="4" key="2">
    <citation type="submission" date="2020-09" db="EMBL/GenBank/DDBJ databases">
        <authorList>
            <person name="Sun Q."/>
            <person name="Zhou Y."/>
        </authorList>
    </citation>
    <scope>NUCLEOTIDE SEQUENCE</scope>
    <source>
        <strain evidence="4">CGMCC 1.12987</strain>
    </source>
</reference>
<dbReference type="SUPFAM" id="SSF53448">
    <property type="entry name" value="Nucleotide-diphospho-sugar transferases"/>
    <property type="match status" value="1"/>
</dbReference>
<feature type="domain" description="NodB homology" evidence="3">
    <location>
        <begin position="245"/>
        <end position="425"/>
    </location>
</feature>
<keyword evidence="1" id="KW-0479">Metal-binding</keyword>
<dbReference type="Proteomes" id="UP000644756">
    <property type="component" value="Unassembled WGS sequence"/>
</dbReference>
<sequence length="436" mass="50342">MISIICCTMRQHFIENVFKNYERQDVKEKELIVILNRDDMDQKKWEQRAKGSQGVSIYRLPESTSLGGCLNYGVRKSKYDLIAKFDDDDYYASKYLKRQIREIEKQKADIVCKRSVFVYFEKDKKLAVHLHGEENKFVFTPGGIKGATLVFKKKIQQKVKFPELNVSEDYQFIKASVQKGYKVYTTDKYNYACIRRKTPGHHTWRVRDDSLLGRSKLICKTSDFKPYIQKVSKPKFIEKVTIHKNRIALTFDDGPDPEHTAQILNLLKKHDTKATFFVIGKKLKKHPELGKRIVAEGHDIGNHTYNHPDLAKLSAEEIKEELAKTDRIIKKITGKKPAIFRPPYLSYNDNVLEASRKMGYLTIMRSIETNDYKKPGTDKIVKAVMSKLAPGEIVLMHDSGGDRTQTVEAVSIVLKEMKAKNYKCKKISKLAAPYFV</sequence>
<dbReference type="GO" id="GO:0005975">
    <property type="term" value="P:carbohydrate metabolic process"/>
    <property type="evidence" value="ECO:0007669"/>
    <property type="project" value="InterPro"/>
</dbReference>
<evidence type="ECO:0000256" key="1">
    <source>
        <dbReference type="ARBA" id="ARBA00022723"/>
    </source>
</evidence>